<dbReference type="HAMAP" id="MF_00360">
    <property type="entry name" value="Ribosomal_bS6"/>
    <property type="match status" value="1"/>
</dbReference>
<evidence type="ECO:0000313" key="14">
    <source>
        <dbReference type="EMBL" id="MBC1561400.1"/>
    </source>
</evidence>
<dbReference type="Proteomes" id="UP000565628">
    <property type="component" value="Unassembled WGS sequence"/>
</dbReference>
<evidence type="ECO:0000313" key="26">
    <source>
        <dbReference type="EMBL" id="MBC2285861.1"/>
    </source>
</evidence>
<dbReference type="InterPro" id="IPR014717">
    <property type="entry name" value="Transl_elong_EF1B/ribsomal_bS6"/>
</dbReference>
<evidence type="ECO:0000256" key="1">
    <source>
        <dbReference type="ARBA" id="ARBA00009512"/>
    </source>
</evidence>
<dbReference type="EMBL" id="JAARRU010000002">
    <property type="protein sequence ID" value="MBC1565474.1"/>
    <property type="molecule type" value="Genomic_DNA"/>
</dbReference>
<evidence type="ECO:0000313" key="38">
    <source>
        <dbReference type="Proteomes" id="UP000543005"/>
    </source>
</evidence>
<dbReference type="STRING" id="1552123.EP57_04125"/>
<dbReference type="EMBL" id="JAASWV010000006">
    <property type="protein sequence ID" value="MBC2310350.1"/>
    <property type="molecule type" value="Genomic_DNA"/>
</dbReference>
<comment type="similarity">
    <text evidence="1 8">Belongs to the bacterial ribosomal protein bS6 family.</text>
</comment>
<organism evidence="9 30">
    <name type="scientific">Listeria booriae</name>
    <dbReference type="NCBI Taxonomy" id="1552123"/>
    <lineage>
        <taxon>Bacteria</taxon>
        <taxon>Bacillati</taxon>
        <taxon>Bacillota</taxon>
        <taxon>Bacilli</taxon>
        <taxon>Bacillales</taxon>
        <taxon>Listeriaceae</taxon>
        <taxon>Listeria</taxon>
    </lineage>
</organism>
<dbReference type="EMBL" id="JAAROL010000002">
    <property type="protein sequence ID" value="MBC1331881.1"/>
    <property type="molecule type" value="Genomic_DNA"/>
</dbReference>
<evidence type="ECO:0000256" key="6">
    <source>
        <dbReference type="ARBA" id="ARBA00035104"/>
    </source>
</evidence>
<evidence type="ECO:0000313" key="33">
    <source>
        <dbReference type="Proteomes" id="UP000532866"/>
    </source>
</evidence>
<evidence type="ECO:0000313" key="20">
    <source>
        <dbReference type="EMBL" id="MBC2002350.1"/>
    </source>
</evidence>
<evidence type="ECO:0000313" key="24">
    <source>
        <dbReference type="EMBL" id="MBC2240747.1"/>
    </source>
</evidence>
<dbReference type="Proteomes" id="UP000543005">
    <property type="component" value="Unassembled WGS sequence"/>
</dbReference>
<evidence type="ECO:0000313" key="36">
    <source>
        <dbReference type="Proteomes" id="UP000541735"/>
    </source>
</evidence>
<evidence type="ECO:0000313" key="12">
    <source>
        <dbReference type="EMBL" id="MBC1400852.1"/>
    </source>
</evidence>
<evidence type="ECO:0000256" key="5">
    <source>
        <dbReference type="ARBA" id="ARBA00023274"/>
    </source>
</evidence>
<dbReference type="InterPro" id="IPR020814">
    <property type="entry name" value="Ribosomal_S6_plastid/chlpt"/>
</dbReference>
<evidence type="ECO:0000313" key="28">
    <source>
        <dbReference type="EMBL" id="MBC2310350.1"/>
    </source>
</evidence>
<gene>
    <name evidence="8" type="primary">rpsF</name>
    <name evidence="9" type="ORF">EP57_04125</name>
    <name evidence="11" type="ORF">HB759_08010</name>
    <name evidence="10" type="ORF">HB811_07220</name>
    <name evidence="12" type="ORF">HB836_04515</name>
    <name evidence="14" type="ORF">HB902_04905</name>
    <name evidence="16" type="ORF">HB904_10895</name>
    <name evidence="15" type="ORF">HB907_08660</name>
    <name evidence="29" type="ORF">HBP98_04780</name>
    <name evidence="17" type="ORF">HCA46_09060</name>
    <name evidence="18" type="ORF">HCA52_08850</name>
    <name evidence="19" type="ORF">HCA55_04795</name>
    <name evidence="20" type="ORF">HCA78_01120</name>
    <name evidence="21" type="ORF">HCB06_15465</name>
    <name evidence="25" type="ORF">HCB25_04355</name>
    <name evidence="22" type="ORF">HCB26_11465</name>
    <name evidence="23" type="ORF">HCB27_00960</name>
    <name evidence="24" type="ORF">HCB35_09660</name>
    <name evidence="26" type="ORF">HCB69_15910</name>
    <name evidence="27" type="ORF">HCC36_14525</name>
    <name evidence="13" type="ORF">HCI99_13990</name>
    <name evidence="28" type="ORF">HCJ81_05590</name>
</gene>
<keyword evidence="30" id="KW-1185">Reference proteome</keyword>
<dbReference type="NCBIfam" id="TIGR00166">
    <property type="entry name" value="S6"/>
    <property type="match status" value="1"/>
</dbReference>
<evidence type="ECO:0000313" key="35">
    <source>
        <dbReference type="Proteomes" id="UP000539064"/>
    </source>
</evidence>
<accession>A0A099WD90</accession>
<dbReference type="EMBL" id="JAARPT010000002">
    <property type="protein sequence ID" value="MBC1400852.1"/>
    <property type="molecule type" value="Genomic_DNA"/>
</dbReference>
<evidence type="ECO:0000313" key="39">
    <source>
        <dbReference type="Proteomes" id="UP000543379"/>
    </source>
</evidence>
<evidence type="ECO:0000313" key="42">
    <source>
        <dbReference type="Proteomes" id="UP000546806"/>
    </source>
</evidence>
<dbReference type="EMBL" id="JAARSH010000006">
    <property type="protein sequence ID" value="MBC1616699.1"/>
    <property type="molecule type" value="Genomic_DNA"/>
</dbReference>
<evidence type="ECO:0000313" key="10">
    <source>
        <dbReference type="EMBL" id="MBC1316558.1"/>
    </source>
</evidence>
<dbReference type="RefSeq" id="WP_036084450.1">
    <property type="nucleotide sequence ID" value="NZ_CBCSHQ010000001.1"/>
</dbReference>
<dbReference type="Proteomes" id="UP000519573">
    <property type="component" value="Unassembled WGS sequence"/>
</dbReference>
<dbReference type="OrthoDB" id="9812702at2"/>
<dbReference type="Proteomes" id="UP000585696">
    <property type="component" value="Unassembled WGS sequence"/>
</dbReference>
<dbReference type="EMBL" id="JAARRW010000002">
    <property type="protein sequence ID" value="MBC1561400.1"/>
    <property type="molecule type" value="Genomic_DNA"/>
</dbReference>
<dbReference type="Proteomes" id="UP000586951">
    <property type="component" value="Unassembled WGS sequence"/>
</dbReference>
<evidence type="ECO:0000313" key="44">
    <source>
        <dbReference type="Proteomes" id="UP000548082"/>
    </source>
</evidence>
<dbReference type="PANTHER" id="PTHR21011:SF1">
    <property type="entry name" value="SMALL RIBOSOMAL SUBUNIT PROTEIN BS6M"/>
    <property type="match status" value="1"/>
</dbReference>
<dbReference type="GO" id="GO:0006412">
    <property type="term" value="P:translation"/>
    <property type="evidence" value="ECO:0007669"/>
    <property type="project" value="UniProtKB-UniRule"/>
</dbReference>
<dbReference type="Proteomes" id="UP000532866">
    <property type="component" value="Unassembled WGS sequence"/>
</dbReference>
<evidence type="ECO:0000313" key="34">
    <source>
        <dbReference type="Proteomes" id="UP000533953"/>
    </source>
</evidence>
<dbReference type="Pfam" id="PF01250">
    <property type="entry name" value="Ribosomal_S6"/>
    <property type="match status" value="1"/>
</dbReference>
<evidence type="ECO:0000313" key="49">
    <source>
        <dbReference type="Proteomes" id="UP000585696"/>
    </source>
</evidence>
<evidence type="ECO:0000313" key="43">
    <source>
        <dbReference type="Proteomes" id="UP000547643"/>
    </source>
</evidence>
<evidence type="ECO:0000313" key="46">
    <source>
        <dbReference type="Proteomes" id="UP000553016"/>
    </source>
</evidence>
<dbReference type="PANTHER" id="PTHR21011">
    <property type="entry name" value="MITOCHONDRIAL 28S RIBOSOMAL PROTEIN S6"/>
    <property type="match status" value="1"/>
</dbReference>
<evidence type="ECO:0000313" key="22">
    <source>
        <dbReference type="EMBL" id="MBC2167185.1"/>
    </source>
</evidence>
<dbReference type="Proteomes" id="UP000544413">
    <property type="component" value="Unassembled WGS sequence"/>
</dbReference>
<evidence type="ECO:0000313" key="19">
    <source>
        <dbReference type="EMBL" id="MBC1796032.1"/>
    </source>
</evidence>
<dbReference type="EMBL" id="JAARVG010000007">
    <property type="protein sequence ID" value="MBC1793521.1"/>
    <property type="molecule type" value="Genomic_DNA"/>
</dbReference>
<dbReference type="Proteomes" id="UP000574104">
    <property type="component" value="Unassembled WGS sequence"/>
</dbReference>
<dbReference type="EMBL" id="JAARZT010000033">
    <property type="protein sequence ID" value="MBC2294452.1"/>
    <property type="molecule type" value="Genomic_DNA"/>
</dbReference>
<dbReference type="Proteomes" id="UP000548082">
    <property type="component" value="Unassembled WGS sequence"/>
</dbReference>
<dbReference type="Proteomes" id="UP000546244">
    <property type="component" value="Unassembled WGS sequence"/>
</dbReference>
<dbReference type="EMBL" id="JAARWW010000001">
    <property type="protein sequence ID" value="MBC2002350.1"/>
    <property type="molecule type" value="Genomic_DNA"/>
</dbReference>
<protein>
    <recommendedName>
        <fullName evidence="7 8">Small ribosomal subunit protein bS6</fullName>
    </recommendedName>
</protein>
<dbReference type="Proteomes" id="UP000529446">
    <property type="component" value="Unassembled WGS sequence"/>
</dbReference>
<evidence type="ECO:0000313" key="37">
    <source>
        <dbReference type="Proteomes" id="UP000541955"/>
    </source>
</evidence>
<name>A0A099WD90_9LIST</name>
<dbReference type="EMBL" id="JAARXI010000010">
    <property type="protein sequence ID" value="MBC2118031.1"/>
    <property type="molecule type" value="Genomic_DNA"/>
</dbReference>
<dbReference type="EMBL" id="JAARUV010000002">
    <property type="protein sequence ID" value="MBC1778986.1"/>
    <property type="molecule type" value="Genomic_DNA"/>
</dbReference>
<reference evidence="9 30" key="1">
    <citation type="submission" date="2014-05" db="EMBL/GenBank/DDBJ databases">
        <title>Novel Listeriaceae from food processing environments.</title>
        <authorList>
            <person name="den Bakker H.C."/>
        </authorList>
    </citation>
    <scope>NUCLEOTIDE SEQUENCE [LARGE SCALE GENOMIC DNA]</scope>
    <source>
        <strain evidence="9 30">FSL A5-0281</strain>
    </source>
</reference>
<dbReference type="EMBL" id="JAARYD010000001">
    <property type="protein sequence ID" value="MBC2175169.1"/>
    <property type="molecule type" value="Genomic_DNA"/>
</dbReference>
<comment type="caution">
    <text evidence="9">The sequence shown here is derived from an EMBL/GenBank/DDBJ whole genome shotgun (WGS) entry which is preliminary data.</text>
</comment>
<reference evidence="31 32" key="2">
    <citation type="submission" date="2020-03" db="EMBL/GenBank/DDBJ databases">
        <title>Soil Listeria distribution.</title>
        <authorList>
            <person name="Liao J."/>
            <person name="Wiedmann M."/>
        </authorList>
    </citation>
    <scope>NUCLEOTIDE SEQUENCE [LARGE SCALE GENOMIC DNA]</scope>
    <source>
        <strain evidence="28 47">FSL L7-0039</strain>
        <strain evidence="27 38">FSL L7-0051</strain>
        <strain evidence="26 49">FSL L7-0054</strain>
        <strain evidence="24 46">FSL L7-0149</strain>
        <strain evidence="25 45">FSL L7-0153</strain>
        <strain evidence="22 31">FSL L7-0245</strain>
        <strain evidence="23 36">FSL L7-0259</strain>
        <strain evidence="21 32">FSL L7-0360</strain>
        <strain evidence="20 42">FSL L7-0435</strain>
        <strain evidence="18 35">FSL L7-0978</strain>
        <strain evidence="19 44">FSL L7-0990</strain>
        <strain evidence="17 43">FSL L7-1017</strain>
        <strain evidence="16 48">FSL L7-1299</strain>
        <strain evidence="14 37">FSL L7-1387</strain>
        <strain evidence="15 50">FSL L7-1427</strain>
        <strain evidence="13 34">FSL L7-1547</strain>
        <strain evidence="12 40">FSL L7-1658</strain>
        <strain evidence="10 39">FSL L7-1816</strain>
        <strain evidence="11 33">FSL L7-1833</strain>
        <strain evidence="29 41">FSL L7-1850</strain>
    </source>
</reference>
<evidence type="ECO:0000313" key="50">
    <source>
        <dbReference type="Proteomes" id="UP000586951"/>
    </source>
</evidence>
<evidence type="ECO:0000313" key="29">
    <source>
        <dbReference type="EMBL" id="MBC2371321.1"/>
    </source>
</evidence>
<dbReference type="EMBL" id="JAARVD010000002">
    <property type="protein sequence ID" value="MBC1796032.1"/>
    <property type="molecule type" value="Genomic_DNA"/>
</dbReference>
<evidence type="ECO:0000313" key="15">
    <source>
        <dbReference type="EMBL" id="MBC1565474.1"/>
    </source>
</evidence>
<dbReference type="Proteomes" id="UP000029844">
    <property type="component" value="Unassembled WGS sequence"/>
</dbReference>
<evidence type="ECO:0000313" key="23">
    <source>
        <dbReference type="EMBL" id="MBC2175169.1"/>
    </source>
</evidence>
<keyword evidence="5 8" id="KW-0687">Ribonucleoprotein</keyword>
<sequence>MARTYEIMYIIRPNIEDEAKKAVVERFDGILTDNGAEIIESKDWGKRRLAYEIEDHKDGLYQITRISATTADSINEFDRLAKISDDIIRHIVIKEEA</sequence>
<evidence type="ECO:0000313" key="40">
    <source>
        <dbReference type="Proteomes" id="UP000544413"/>
    </source>
</evidence>
<evidence type="ECO:0000313" key="41">
    <source>
        <dbReference type="Proteomes" id="UP000546244"/>
    </source>
</evidence>
<dbReference type="EMBL" id="JAARYY010000002">
    <property type="protein sequence ID" value="MBC2243287.1"/>
    <property type="molecule type" value="Genomic_DNA"/>
</dbReference>
<evidence type="ECO:0000256" key="8">
    <source>
        <dbReference type="HAMAP-Rule" id="MF_00360"/>
    </source>
</evidence>
<dbReference type="EMBL" id="JAARMV010000001">
    <property type="protein sequence ID" value="MBC2371321.1"/>
    <property type="molecule type" value="Genomic_DNA"/>
</dbReference>
<dbReference type="Proteomes" id="UP000539064">
    <property type="component" value="Unassembled WGS sequence"/>
</dbReference>
<evidence type="ECO:0000313" key="17">
    <source>
        <dbReference type="EMBL" id="MBC1778986.1"/>
    </source>
</evidence>
<dbReference type="EMBL" id="JAASTX010000022">
    <property type="protein sequence ID" value="MBC1492928.1"/>
    <property type="molecule type" value="Genomic_DNA"/>
</dbReference>
<evidence type="ECO:0000313" key="27">
    <source>
        <dbReference type="EMBL" id="MBC2294452.1"/>
    </source>
</evidence>
<comment type="function">
    <text evidence="6 8">Binds together with bS18 to 16S ribosomal RNA.</text>
</comment>
<dbReference type="InterPro" id="IPR000529">
    <property type="entry name" value="Ribosomal_bS6"/>
</dbReference>
<dbReference type="InterPro" id="IPR035980">
    <property type="entry name" value="Ribosomal_bS6_sf"/>
</dbReference>
<dbReference type="Proteomes" id="UP000543379">
    <property type="component" value="Unassembled WGS sequence"/>
</dbReference>
<dbReference type="GO" id="GO:0005737">
    <property type="term" value="C:cytoplasm"/>
    <property type="evidence" value="ECO:0007669"/>
    <property type="project" value="UniProtKB-ARBA"/>
</dbReference>
<evidence type="ECO:0000313" key="31">
    <source>
        <dbReference type="Proteomes" id="UP000519573"/>
    </source>
</evidence>
<dbReference type="EMBL" id="JAAROV010000002">
    <property type="protein sequence ID" value="MBC1316558.1"/>
    <property type="molecule type" value="Genomic_DNA"/>
</dbReference>
<dbReference type="GO" id="GO:1990904">
    <property type="term" value="C:ribonucleoprotein complex"/>
    <property type="evidence" value="ECO:0007669"/>
    <property type="project" value="UniProtKB-KW"/>
</dbReference>
<dbReference type="Proteomes" id="UP000533953">
    <property type="component" value="Unassembled WGS sequence"/>
</dbReference>
<dbReference type="EMBL" id="JAARYH010000004">
    <property type="protein sequence ID" value="MBC2167185.1"/>
    <property type="molecule type" value="Genomic_DNA"/>
</dbReference>
<evidence type="ECO:0000313" key="9">
    <source>
        <dbReference type="EMBL" id="KGL42656.1"/>
    </source>
</evidence>
<evidence type="ECO:0000256" key="2">
    <source>
        <dbReference type="ARBA" id="ARBA00022730"/>
    </source>
</evidence>
<dbReference type="Proteomes" id="UP000547643">
    <property type="component" value="Unassembled WGS sequence"/>
</dbReference>
<evidence type="ECO:0000313" key="30">
    <source>
        <dbReference type="Proteomes" id="UP000029844"/>
    </source>
</evidence>
<evidence type="ECO:0000256" key="7">
    <source>
        <dbReference type="ARBA" id="ARBA00035294"/>
    </source>
</evidence>
<proteinExistence type="inferred from homology"/>
<dbReference type="Proteomes" id="UP000550367">
    <property type="component" value="Unassembled WGS sequence"/>
</dbReference>
<evidence type="ECO:0000313" key="25">
    <source>
        <dbReference type="EMBL" id="MBC2243287.1"/>
    </source>
</evidence>
<evidence type="ECO:0000313" key="48">
    <source>
        <dbReference type="Proteomes" id="UP000574104"/>
    </source>
</evidence>
<dbReference type="GO" id="GO:0005840">
    <property type="term" value="C:ribosome"/>
    <property type="evidence" value="ECO:0007669"/>
    <property type="project" value="UniProtKB-KW"/>
</dbReference>
<dbReference type="AlphaFoldDB" id="A0A099WD90"/>
<keyword evidence="4 8" id="KW-0689">Ribosomal protein</keyword>
<dbReference type="Proteomes" id="UP000546806">
    <property type="component" value="Unassembled WGS sequence"/>
</dbReference>
<dbReference type="GeneID" id="58716602"/>
<evidence type="ECO:0000313" key="21">
    <source>
        <dbReference type="EMBL" id="MBC2118031.1"/>
    </source>
</evidence>
<evidence type="ECO:0000313" key="16">
    <source>
        <dbReference type="EMBL" id="MBC1616699.1"/>
    </source>
</evidence>
<dbReference type="GO" id="GO:0003735">
    <property type="term" value="F:structural constituent of ribosome"/>
    <property type="evidence" value="ECO:0007669"/>
    <property type="project" value="InterPro"/>
</dbReference>
<evidence type="ECO:0000313" key="45">
    <source>
        <dbReference type="Proteomes" id="UP000550367"/>
    </source>
</evidence>
<dbReference type="EMBL" id="JAARZS010000064">
    <property type="protein sequence ID" value="MBC2285861.1"/>
    <property type="molecule type" value="Genomic_DNA"/>
</dbReference>
<keyword evidence="3 8" id="KW-0694">RNA-binding</keyword>
<keyword evidence="2 8" id="KW-0699">rRNA-binding</keyword>
<evidence type="ECO:0000256" key="4">
    <source>
        <dbReference type="ARBA" id="ARBA00022980"/>
    </source>
</evidence>
<dbReference type="eggNOG" id="COG0360">
    <property type="taxonomic scope" value="Bacteria"/>
</dbReference>
<dbReference type="SUPFAM" id="SSF54995">
    <property type="entry name" value="Ribosomal protein S6"/>
    <property type="match status" value="1"/>
</dbReference>
<dbReference type="Gene3D" id="3.30.70.60">
    <property type="match status" value="1"/>
</dbReference>
<evidence type="ECO:0000256" key="3">
    <source>
        <dbReference type="ARBA" id="ARBA00022884"/>
    </source>
</evidence>
<evidence type="ECO:0000313" key="32">
    <source>
        <dbReference type="Proteomes" id="UP000529446"/>
    </source>
</evidence>
<evidence type="ECO:0000313" key="47">
    <source>
        <dbReference type="Proteomes" id="UP000565628"/>
    </source>
</evidence>
<dbReference type="FunFam" id="3.30.70.60:FF:000002">
    <property type="entry name" value="30S ribosomal protein S6"/>
    <property type="match status" value="1"/>
</dbReference>
<dbReference type="GO" id="GO:0070181">
    <property type="term" value="F:small ribosomal subunit rRNA binding"/>
    <property type="evidence" value="ECO:0007669"/>
    <property type="project" value="TreeGrafter"/>
</dbReference>
<evidence type="ECO:0000313" key="13">
    <source>
        <dbReference type="EMBL" id="MBC1492928.1"/>
    </source>
</evidence>
<evidence type="ECO:0000313" key="18">
    <source>
        <dbReference type="EMBL" id="MBC1793521.1"/>
    </source>
</evidence>
<dbReference type="Proteomes" id="UP000541735">
    <property type="component" value="Unassembled WGS sequence"/>
</dbReference>
<dbReference type="Proteomes" id="UP000541955">
    <property type="component" value="Unassembled WGS sequence"/>
</dbReference>
<dbReference type="Proteomes" id="UP000553016">
    <property type="component" value="Unassembled WGS sequence"/>
</dbReference>
<dbReference type="EMBL" id="JAARZA010000003">
    <property type="protein sequence ID" value="MBC2240747.1"/>
    <property type="molecule type" value="Genomic_DNA"/>
</dbReference>
<dbReference type="EMBL" id="JNFA01000011">
    <property type="protein sequence ID" value="KGL42656.1"/>
    <property type="molecule type" value="Genomic_DNA"/>
</dbReference>
<evidence type="ECO:0000313" key="11">
    <source>
        <dbReference type="EMBL" id="MBC1331881.1"/>
    </source>
</evidence>
<dbReference type="CDD" id="cd00473">
    <property type="entry name" value="bS6"/>
    <property type="match status" value="1"/>
</dbReference>